<dbReference type="OrthoDB" id="9805913at2"/>
<accession>A0A1H3JR89</accession>
<name>A0A1H3JR89_9BACT</name>
<reference evidence="2" key="1">
    <citation type="submission" date="2016-10" db="EMBL/GenBank/DDBJ databases">
        <authorList>
            <person name="Varghese N."/>
            <person name="Submissions S."/>
        </authorList>
    </citation>
    <scope>NUCLEOTIDE SEQUENCE [LARGE SCALE GENOMIC DNA]</scope>
    <source>
        <strain evidence="2">CGMCC 1.8975</strain>
    </source>
</reference>
<keyword evidence="1" id="KW-0808">Transferase</keyword>
<dbReference type="EMBL" id="FNOV01000008">
    <property type="protein sequence ID" value="SDY42480.1"/>
    <property type="molecule type" value="Genomic_DNA"/>
</dbReference>
<evidence type="ECO:0000313" key="2">
    <source>
        <dbReference type="Proteomes" id="UP000199249"/>
    </source>
</evidence>
<keyword evidence="1" id="KW-0418">Kinase</keyword>
<dbReference type="Proteomes" id="UP000199249">
    <property type="component" value="Unassembled WGS sequence"/>
</dbReference>
<gene>
    <name evidence="1" type="ORF">SAMN04488069_108189</name>
</gene>
<dbReference type="AlphaFoldDB" id="A0A1H3JR89"/>
<sequence length="61" mass="6832">MEGAGVTLVLGHRLGLPPSRVRRLLASIGHEAKVQDLLERSFLPEELKLRYAGVVADRRQR</sequence>
<keyword evidence="2" id="KW-1185">Reference proteome</keyword>
<dbReference type="STRING" id="651662.SAMN04488069_108189"/>
<protein>
    <submittedName>
        <fullName evidence="1">Serine/threonine-protein kinase HipA</fullName>
    </submittedName>
</protein>
<dbReference type="GO" id="GO:0016301">
    <property type="term" value="F:kinase activity"/>
    <property type="evidence" value="ECO:0007669"/>
    <property type="project" value="UniProtKB-KW"/>
</dbReference>
<proteinExistence type="predicted"/>
<organism evidence="1 2">
    <name type="scientific">Hymenobacter psychrophilus</name>
    <dbReference type="NCBI Taxonomy" id="651662"/>
    <lineage>
        <taxon>Bacteria</taxon>
        <taxon>Pseudomonadati</taxon>
        <taxon>Bacteroidota</taxon>
        <taxon>Cytophagia</taxon>
        <taxon>Cytophagales</taxon>
        <taxon>Hymenobacteraceae</taxon>
        <taxon>Hymenobacter</taxon>
    </lineage>
</organism>
<evidence type="ECO:0000313" key="1">
    <source>
        <dbReference type="EMBL" id="SDY42480.1"/>
    </source>
</evidence>